<comment type="caution">
    <text evidence="2">The sequence shown here is derived from an EMBL/GenBank/DDBJ whole genome shotgun (WGS) entry which is preliminary data.</text>
</comment>
<dbReference type="Proteomes" id="UP000467700">
    <property type="component" value="Unassembled WGS sequence"/>
</dbReference>
<protein>
    <submittedName>
        <fullName evidence="2">Uncharacterized protein</fullName>
    </submittedName>
</protein>
<evidence type="ECO:0000313" key="2">
    <source>
        <dbReference type="EMBL" id="CAA7265032.1"/>
    </source>
</evidence>
<proteinExistence type="predicted"/>
<dbReference type="AlphaFoldDB" id="A0A8S0X2F5"/>
<gene>
    <name evidence="2" type="ORF">AAE3_LOCUS6893</name>
</gene>
<dbReference type="EMBL" id="CACVBS010000046">
    <property type="protein sequence ID" value="CAA7265032.1"/>
    <property type="molecule type" value="Genomic_DNA"/>
</dbReference>
<name>A0A8S0X2F5_CYCAE</name>
<feature type="compositionally biased region" description="Polar residues" evidence="1">
    <location>
        <begin position="84"/>
        <end position="99"/>
    </location>
</feature>
<feature type="region of interest" description="Disordered" evidence="1">
    <location>
        <begin position="76"/>
        <end position="99"/>
    </location>
</feature>
<evidence type="ECO:0000256" key="1">
    <source>
        <dbReference type="SAM" id="MobiDB-lite"/>
    </source>
</evidence>
<evidence type="ECO:0000313" key="3">
    <source>
        <dbReference type="Proteomes" id="UP000467700"/>
    </source>
</evidence>
<accession>A0A8S0X2F5</accession>
<feature type="region of interest" description="Disordered" evidence="1">
    <location>
        <begin position="13"/>
        <end position="62"/>
    </location>
</feature>
<sequence length="294" mass="31933">MLSLFSFLGRLRQSISGVDEPPRPQPDESVDEPPRLTADGLIRPQTIDSESSVPDARPHSPSTVVLVTLNAPEVSSYPPPVDSIPTTDPESSGQDVSWSPSPSILAFPTPNASVISLAAPSVPSGSVAINPRDWPEVFVDASGSGIGIILNKRWLAWTFTPNHPLIPLGRNNSVVSSWSELIAVELGLLTILAAGYRDITIKLKSDNRGVIKAIAKKRWSPRHELDVILQRILSLSEDNGLTLKVGWILGLRNPADKPSRGKYPPREMMLDCCPDVPHYLDGMIQPVDPSSLRN</sequence>
<keyword evidence="3" id="KW-1185">Reference proteome</keyword>
<reference evidence="2 3" key="1">
    <citation type="submission" date="2020-01" db="EMBL/GenBank/DDBJ databases">
        <authorList>
            <person name="Gupta K D."/>
        </authorList>
    </citation>
    <scope>NUCLEOTIDE SEQUENCE [LARGE SCALE GENOMIC DNA]</scope>
</reference>
<organism evidence="2 3">
    <name type="scientific">Cyclocybe aegerita</name>
    <name type="common">Black poplar mushroom</name>
    <name type="synonym">Agrocybe aegerita</name>
    <dbReference type="NCBI Taxonomy" id="1973307"/>
    <lineage>
        <taxon>Eukaryota</taxon>
        <taxon>Fungi</taxon>
        <taxon>Dikarya</taxon>
        <taxon>Basidiomycota</taxon>
        <taxon>Agaricomycotina</taxon>
        <taxon>Agaricomycetes</taxon>
        <taxon>Agaricomycetidae</taxon>
        <taxon>Agaricales</taxon>
        <taxon>Agaricineae</taxon>
        <taxon>Bolbitiaceae</taxon>
        <taxon>Cyclocybe</taxon>
    </lineage>
</organism>
<dbReference type="OrthoDB" id="3255824at2759"/>